<evidence type="ECO:0000256" key="2">
    <source>
        <dbReference type="ARBA" id="ARBA00006150"/>
    </source>
</evidence>
<keyword evidence="5" id="KW-0720">Serine protease</keyword>
<dbReference type="GO" id="GO:0004177">
    <property type="term" value="F:aminopeptidase activity"/>
    <property type="evidence" value="ECO:0007669"/>
    <property type="project" value="UniProtKB-KW"/>
</dbReference>
<comment type="catalytic activity">
    <reaction evidence="1">
        <text>Release of an N-terminal dipeptide, Xaa-Yaa-|-Zaa-, from a polypeptide, preferentially when Yaa is Pro, provided Zaa is neither Pro nor hydroxyproline.</text>
        <dbReference type="EC" id="3.4.14.5"/>
    </reaction>
</comment>
<evidence type="ECO:0000313" key="11">
    <source>
        <dbReference type="EMBL" id="QDS77192.1"/>
    </source>
</evidence>
<name>A0A517LNH6_9PEZI</name>
<feature type="domain" description="Peptidase S9 prolyl oligopeptidase catalytic" evidence="9">
    <location>
        <begin position="598"/>
        <end position="785"/>
    </location>
</feature>
<sequence>MFFSVTWSQWRVASLGLSIFVSIPSPVYAQGTPADYERTNKLEDNLENCGQPSVTAHWLPSNEEFWYRKVAPKNASAEFIYVSAVAGLRKAAFDHDLLAKALNTNNIPANASFLPFDSIDLTTNASSVLFVAGNKTWQFNSNGELTPVTGKAQVVIREKILTDRLVQADKSVDTDWGFDGFSREAGPREPREPPIPNVKLADDLLPSNMTSRNRALFSINDFPSKFPNGKITEWYPSPVTGFSVVYDTDPEQQHPVYYVQSSPKNQTQPLLREHKELSGTNWNYLKAGDKIKFERVRLYRNLDEIKTDDALFKTPYENIDLGWSVDGTEYRFSYSERGHRIVRIIGIKLDGTVRSILEESSKTFIDYHSKFFVYGLSRGPANNATWFKEGEVTGKDEMIWASERSGWNHLYMLDMKSGSIKAITQGEWAVRKTEWVDERNRQIWFKGYGMVAGQDYYHAHLARVNFDGTNMKIFTADADGSHEWAWSPKIESGRKYFIDRYSRVDMPAKIVLRSAITGKVIVDLEEGSLDCYRSFNWTVPERFVAPGRDGKTDIYGIIIKPSTFDASKKYPVIEQIYAGPQDINLPHEFRQLIMMHEYAELGFVAVMIEGMGTNWRSKEFHDVCHKNLKDAGFPDRIAWMKKAQETRPWMDLTRVGVYGSSAGGQNAMGALLFHNDFYKVATADSGCHDNRMDKIWWNEAWMGWPVDQSYLDSSNVVNAAKLKGALMLSVGELDWNVDPASTMQASNALIQAGKDHELVVIPGVGHNAGWYTTYGLGKQHDFFVRELMGVAPPRPPMWKRLGN</sequence>
<evidence type="ECO:0000256" key="5">
    <source>
        <dbReference type="ARBA" id="ARBA00022825"/>
    </source>
</evidence>
<evidence type="ECO:0000256" key="7">
    <source>
        <dbReference type="SAM" id="MobiDB-lite"/>
    </source>
</evidence>
<dbReference type="EC" id="3.4.14.5" evidence="3"/>
<dbReference type="STRING" id="50376.A0A517LNH6"/>
<keyword evidence="12" id="KW-1185">Reference proteome</keyword>
<dbReference type="InterPro" id="IPR029058">
    <property type="entry name" value="AB_hydrolase_fold"/>
</dbReference>
<dbReference type="Gene3D" id="3.40.50.1820">
    <property type="entry name" value="alpha/beta hydrolase"/>
    <property type="match status" value="1"/>
</dbReference>
<dbReference type="AlphaFoldDB" id="A0A517LNH6"/>
<feature type="compositionally biased region" description="Basic and acidic residues" evidence="7">
    <location>
        <begin position="181"/>
        <end position="192"/>
    </location>
</feature>
<keyword evidence="4" id="KW-0378">Hydrolase</keyword>
<keyword evidence="4" id="KW-0645">Protease</keyword>
<evidence type="ECO:0000256" key="4">
    <source>
        <dbReference type="ARBA" id="ARBA00022438"/>
    </source>
</evidence>
<evidence type="ECO:0000256" key="6">
    <source>
        <dbReference type="ARBA" id="ARBA00023180"/>
    </source>
</evidence>
<evidence type="ECO:0000259" key="9">
    <source>
        <dbReference type="Pfam" id="PF00326"/>
    </source>
</evidence>
<dbReference type="Pfam" id="PF00930">
    <property type="entry name" value="DPPIV_N"/>
    <property type="match status" value="1"/>
</dbReference>
<dbReference type="Gene3D" id="2.140.10.30">
    <property type="entry name" value="Dipeptidylpeptidase IV, N-terminal domain"/>
    <property type="match status" value="1"/>
</dbReference>
<dbReference type="OrthoDB" id="413400at2759"/>
<dbReference type="GO" id="GO:0008239">
    <property type="term" value="F:dipeptidyl-peptidase activity"/>
    <property type="evidence" value="ECO:0007669"/>
    <property type="project" value="UniProtKB-EC"/>
</dbReference>
<evidence type="ECO:0000256" key="3">
    <source>
        <dbReference type="ARBA" id="ARBA00012062"/>
    </source>
</evidence>
<dbReference type="InterPro" id="IPR002469">
    <property type="entry name" value="Peptidase_S9B_N"/>
</dbReference>
<evidence type="ECO:0000256" key="1">
    <source>
        <dbReference type="ARBA" id="ARBA00001257"/>
    </source>
</evidence>
<gene>
    <name evidence="11" type="ORF">FKW77_002468</name>
</gene>
<dbReference type="EMBL" id="CP042201">
    <property type="protein sequence ID" value="QDS77192.1"/>
    <property type="molecule type" value="Genomic_DNA"/>
</dbReference>
<reference evidence="11 12" key="1">
    <citation type="submission" date="2019-07" db="EMBL/GenBank/DDBJ databases">
        <title>Finished genome of Venturia effusa.</title>
        <authorList>
            <person name="Young C.A."/>
            <person name="Cox M.P."/>
            <person name="Ganley A.R.D."/>
            <person name="David W.J."/>
        </authorList>
    </citation>
    <scope>NUCLEOTIDE SEQUENCE [LARGE SCALE GENOMIC DNA]</scope>
    <source>
        <strain evidence="12">albino</strain>
    </source>
</reference>
<dbReference type="Proteomes" id="UP000316270">
    <property type="component" value="Chromosome 17"/>
</dbReference>
<dbReference type="SUPFAM" id="SSF53474">
    <property type="entry name" value="alpha/beta-Hydrolases"/>
    <property type="match status" value="1"/>
</dbReference>
<evidence type="ECO:0000259" key="10">
    <source>
        <dbReference type="Pfam" id="PF00930"/>
    </source>
</evidence>
<evidence type="ECO:0000256" key="8">
    <source>
        <dbReference type="SAM" id="SignalP"/>
    </source>
</evidence>
<feature type="signal peptide" evidence="8">
    <location>
        <begin position="1"/>
        <end position="29"/>
    </location>
</feature>
<organism evidence="11 12">
    <name type="scientific">Venturia effusa</name>
    <dbReference type="NCBI Taxonomy" id="50376"/>
    <lineage>
        <taxon>Eukaryota</taxon>
        <taxon>Fungi</taxon>
        <taxon>Dikarya</taxon>
        <taxon>Ascomycota</taxon>
        <taxon>Pezizomycotina</taxon>
        <taxon>Dothideomycetes</taxon>
        <taxon>Pleosporomycetidae</taxon>
        <taxon>Venturiales</taxon>
        <taxon>Venturiaceae</taxon>
        <taxon>Venturia</taxon>
    </lineage>
</organism>
<dbReference type="Pfam" id="PF00326">
    <property type="entry name" value="Peptidase_S9"/>
    <property type="match status" value="1"/>
</dbReference>
<comment type="similarity">
    <text evidence="2">Belongs to the peptidase S9B family.</text>
</comment>
<accession>A0A517LNH6</accession>
<feature type="region of interest" description="Disordered" evidence="7">
    <location>
        <begin position="178"/>
        <end position="202"/>
    </location>
</feature>
<evidence type="ECO:0000313" key="12">
    <source>
        <dbReference type="Proteomes" id="UP000316270"/>
    </source>
</evidence>
<keyword evidence="8" id="KW-0732">Signal</keyword>
<dbReference type="InterPro" id="IPR050278">
    <property type="entry name" value="Serine_Prot_S9B/DPPIV"/>
</dbReference>
<protein>
    <recommendedName>
        <fullName evidence="3">dipeptidyl-peptidase IV</fullName>
        <ecNumber evidence="3">3.4.14.5</ecNumber>
    </recommendedName>
</protein>
<dbReference type="SUPFAM" id="SSF82171">
    <property type="entry name" value="DPP6 N-terminal domain-like"/>
    <property type="match status" value="1"/>
</dbReference>
<feature type="chain" id="PRO_5022190127" description="dipeptidyl-peptidase IV" evidence="8">
    <location>
        <begin position="30"/>
        <end position="803"/>
    </location>
</feature>
<dbReference type="InterPro" id="IPR001375">
    <property type="entry name" value="Peptidase_S9_cat"/>
</dbReference>
<feature type="domain" description="Dipeptidylpeptidase IV N-terminal" evidence="10">
    <location>
        <begin position="275"/>
        <end position="507"/>
    </location>
</feature>
<dbReference type="PANTHER" id="PTHR11731">
    <property type="entry name" value="PROTEASE FAMILY S9B,C DIPEPTIDYL-PEPTIDASE IV-RELATED"/>
    <property type="match status" value="1"/>
</dbReference>
<keyword evidence="4" id="KW-0031">Aminopeptidase</keyword>
<keyword evidence="6" id="KW-0325">Glycoprotein</keyword>
<proteinExistence type="inferred from homology"/>
<dbReference type="PANTHER" id="PTHR11731:SF118">
    <property type="entry name" value="BLR1971 PROTEIN"/>
    <property type="match status" value="1"/>
</dbReference>
<dbReference type="GO" id="GO:0006508">
    <property type="term" value="P:proteolysis"/>
    <property type="evidence" value="ECO:0007669"/>
    <property type="project" value="InterPro"/>
</dbReference>
<dbReference type="GO" id="GO:0008236">
    <property type="term" value="F:serine-type peptidase activity"/>
    <property type="evidence" value="ECO:0007669"/>
    <property type="project" value="UniProtKB-KW"/>
</dbReference>